<accession>T1GWF2</accession>
<organism evidence="1 2">
    <name type="scientific">Megaselia scalaris</name>
    <name type="common">Humpbacked fly</name>
    <name type="synonym">Phora scalaris</name>
    <dbReference type="NCBI Taxonomy" id="36166"/>
    <lineage>
        <taxon>Eukaryota</taxon>
        <taxon>Metazoa</taxon>
        <taxon>Ecdysozoa</taxon>
        <taxon>Arthropoda</taxon>
        <taxon>Hexapoda</taxon>
        <taxon>Insecta</taxon>
        <taxon>Pterygota</taxon>
        <taxon>Neoptera</taxon>
        <taxon>Endopterygota</taxon>
        <taxon>Diptera</taxon>
        <taxon>Brachycera</taxon>
        <taxon>Muscomorpha</taxon>
        <taxon>Platypezoidea</taxon>
        <taxon>Phoridae</taxon>
        <taxon>Megaseliini</taxon>
        <taxon>Megaselia</taxon>
    </lineage>
</organism>
<dbReference type="Proteomes" id="UP000015102">
    <property type="component" value="Unassembled WGS sequence"/>
</dbReference>
<sequence>PSYLLQGSKVDYSLRRQARNSVVLKEDKNLAPSANFRIMLDNGTGTNFLCSLRTTGIGTTKHQILICAQKLAMFPAASLPPKGQNTLIFAL</sequence>
<reference evidence="1" key="2">
    <citation type="submission" date="2015-06" db="UniProtKB">
        <authorList>
            <consortium name="EnsemblMetazoa"/>
        </authorList>
    </citation>
    <scope>IDENTIFICATION</scope>
</reference>
<dbReference type="AlphaFoldDB" id="T1GWF2"/>
<evidence type="ECO:0000313" key="1">
    <source>
        <dbReference type="EnsemblMetazoa" id="MESCA008127-PA"/>
    </source>
</evidence>
<keyword evidence="2" id="KW-1185">Reference proteome</keyword>
<evidence type="ECO:0000313" key="2">
    <source>
        <dbReference type="Proteomes" id="UP000015102"/>
    </source>
</evidence>
<proteinExistence type="predicted"/>
<dbReference type="HOGENOM" id="CLU_2433187_0_0_1"/>
<dbReference type="EMBL" id="CAQQ02118972">
    <property type="status" value="NOT_ANNOTATED_CDS"/>
    <property type="molecule type" value="Genomic_DNA"/>
</dbReference>
<dbReference type="EnsemblMetazoa" id="MESCA008127-RA">
    <property type="protein sequence ID" value="MESCA008127-PA"/>
    <property type="gene ID" value="MESCA008127"/>
</dbReference>
<protein>
    <submittedName>
        <fullName evidence="1">Uncharacterized protein</fullName>
    </submittedName>
</protein>
<name>T1GWF2_MEGSC</name>
<reference evidence="2" key="1">
    <citation type="submission" date="2013-02" db="EMBL/GenBank/DDBJ databases">
        <authorList>
            <person name="Hughes D."/>
        </authorList>
    </citation>
    <scope>NUCLEOTIDE SEQUENCE</scope>
    <source>
        <strain>Durham</strain>
        <strain evidence="2">NC isolate 2 -- Noor lab</strain>
    </source>
</reference>